<dbReference type="OrthoDB" id="9814800at2"/>
<keyword evidence="1" id="KW-0732">Signal</keyword>
<dbReference type="KEGG" id="dak:DaAHT2_2272"/>
<dbReference type="InParanoid" id="D6Z6V0"/>
<dbReference type="eggNOG" id="ENOG5033M2Y">
    <property type="taxonomic scope" value="Bacteria"/>
</dbReference>
<protein>
    <submittedName>
        <fullName evidence="2">Uncharacterized protein</fullName>
    </submittedName>
</protein>
<evidence type="ECO:0000313" key="3">
    <source>
        <dbReference type="Proteomes" id="UP000001508"/>
    </source>
</evidence>
<dbReference type="RefSeq" id="WP_013164451.1">
    <property type="nucleotide sequence ID" value="NC_014216.1"/>
</dbReference>
<keyword evidence="3" id="KW-1185">Reference proteome</keyword>
<dbReference type="InterPro" id="IPR051829">
    <property type="entry name" value="Multiheme_Cytochr_ET"/>
</dbReference>
<dbReference type="AlphaFoldDB" id="D6Z6V0"/>
<dbReference type="EMBL" id="CP001940">
    <property type="protein sequence ID" value="ADH86937.1"/>
    <property type="molecule type" value="Genomic_DNA"/>
</dbReference>
<gene>
    <name evidence="2" type="ordered locus">DaAHT2_2272</name>
</gene>
<name>D6Z6V0_DESAT</name>
<sequence length="372" mass="40161">MNRTNCHHNSQPPAPPRRVWLLPAAWLLALALLAGQFACSSDTDPAAAKILEPAYGTDAEGARYVGSDRCLACHEEVRPVEAATYLASRHATPGTVGADADPACLACHDPIGDGIMLAPWFADHDHPPAGMTAVGCESCHGAGTLHWLNFPAHPNPTPDYQACGQCHRALPPGHAALAGQGSFSGKYANDILAKYEQSAHGRWSYGDGPCLLCHSDEGFRGYFEKTAGMDRQELYSFMAEVPYLPETSVMQCRTCHDGHTGELRGGPTVVEEDGVEVVKYSRLFNLCTACHQVFLEADYDPKSGAYDYFLDTGRIPFHGELDGVGLPVADSLVIWDTHFATRDGAITGWPIDPASEQACLGCHDPHLASKFW</sequence>
<dbReference type="STRING" id="589865.DaAHT2_2272"/>
<evidence type="ECO:0000313" key="2">
    <source>
        <dbReference type="EMBL" id="ADH86937.1"/>
    </source>
</evidence>
<evidence type="ECO:0000256" key="1">
    <source>
        <dbReference type="ARBA" id="ARBA00022729"/>
    </source>
</evidence>
<dbReference type="Proteomes" id="UP000001508">
    <property type="component" value="Chromosome"/>
</dbReference>
<dbReference type="PANTHER" id="PTHR35038">
    <property type="entry name" value="DISSIMILATORY SULFITE REDUCTASE SIRA"/>
    <property type="match status" value="1"/>
</dbReference>
<proteinExistence type="predicted"/>
<dbReference type="HOGENOM" id="CLU_743410_0_0_7"/>
<organism evidence="2 3">
    <name type="scientific">Desulfurivibrio alkaliphilus (strain DSM 19089 / UNIQEM U267 / AHT2)</name>
    <dbReference type="NCBI Taxonomy" id="589865"/>
    <lineage>
        <taxon>Bacteria</taxon>
        <taxon>Pseudomonadati</taxon>
        <taxon>Thermodesulfobacteriota</taxon>
        <taxon>Desulfobulbia</taxon>
        <taxon>Desulfobulbales</taxon>
        <taxon>Desulfobulbaceae</taxon>
        <taxon>Desulfurivibrio</taxon>
    </lineage>
</organism>
<accession>D6Z6V0</accession>
<dbReference type="SUPFAM" id="SSF48695">
    <property type="entry name" value="Multiheme cytochromes"/>
    <property type="match status" value="1"/>
</dbReference>
<dbReference type="InterPro" id="IPR036280">
    <property type="entry name" value="Multihaem_cyt_sf"/>
</dbReference>
<reference evidence="3" key="1">
    <citation type="submission" date="2010-02" db="EMBL/GenBank/DDBJ databases">
        <title>Complete sequence of Desulfurivibrio alkaliphilus AHT2.</title>
        <authorList>
            <consortium name="US DOE Joint Genome Institute"/>
            <person name="Pitluck S."/>
            <person name="Chertkov O."/>
            <person name="Detter J.C."/>
            <person name="Han C."/>
            <person name="Tapia R."/>
            <person name="Larimer F."/>
            <person name="Land M."/>
            <person name="Hauser L."/>
            <person name="Kyrpides N."/>
            <person name="Mikhailova N."/>
            <person name="Sorokin D.Y."/>
            <person name="Muyzer G."/>
            <person name="Woyke T."/>
        </authorList>
    </citation>
    <scope>NUCLEOTIDE SEQUENCE [LARGE SCALE GENOMIC DNA]</scope>
    <source>
        <strain evidence="3">DSM 19089 / UNIQEM U267 / AHT2</strain>
    </source>
</reference>
<dbReference type="Gene3D" id="1.10.1130.10">
    <property type="entry name" value="Flavocytochrome C3, Chain A"/>
    <property type="match status" value="1"/>
</dbReference>